<dbReference type="RefSeq" id="WP_282765705.1">
    <property type="nucleotide sequence ID" value="NZ_JASCTH010000032.1"/>
</dbReference>
<dbReference type="CDD" id="cd07043">
    <property type="entry name" value="STAS_anti-anti-sigma_factors"/>
    <property type="match status" value="1"/>
</dbReference>
<comment type="caution">
    <text evidence="2">The sequence shown here is derived from an EMBL/GenBank/DDBJ whole genome shotgun (WGS) entry which is preliminary data.</text>
</comment>
<protein>
    <submittedName>
        <fullName evidence="2">STAS domain-containing protein</fullName>
    </submittedName>
</protein>
<evidence type="ECO:0000313" key="2">
    <source>
        <dbReference type="EMBL" id="MDI6104340.1"/>
    </source>
</evidence>
<evidence type="ECO:0000259" key="1">
    <source>
        <dbReference type="PROSITE" id="PS50801"/>
    </source>
</evidence>
<keyword evidence="3" id="KW-1185">Reference proteome</keyword>
<sequence length="129" mass="14055">MSTTPGTKPYLDEADQRLTVTETGRRRDVVRVAVTGDLDIATTALFHRRLSNILDNHLDGQPLELDLSALVFCDLTGLRALHTLGRAYGQAQRRVQITTAGPALDVLLGLCQTSTILGYTPTPDPRKAD</sequence>
<name>A0ABT6WX77_9ACTN</name>
<reference evidence="2 3" key="1">
    <citation type="submission" date="2023-05" db="EMBL/GenBank/DDBJ databases">
        <title>Actinoplanes sp. NEAU-A12 genome sequencing.</title>
        <authorList>
            <person name="Wang Z.-S."/>
        </authorList>
    </citation>
    <scope>NUCLEOTIDE SEQUENCE [LARGE SCALE GENOMIC DNA]</scope>
    <source>
        <strain evidence="2 3">NEAU-A12</strain>
    </source>
</reference>
<dbReference type="Pfam" id="PF13466">
    <property type="entry name" value="STAS_2"/>
    <property type="match status" value="1"/>
</dbReference>
<dbReference type="InterPro" id="IPR036513">
    <property type="entry name" value="STAS_dom_sf"/>
</dbReference>
<dbReference type="Gene3D" id="3.30.750.24">
    <property type="entry name" value="STAS domain"/>
    <property type="match status" value="1"/>
</dbReference>
<dbReference type="InterPro" id="IPR058548">
    <property type="entry name" value="MlaB-like_STAS"/>
</dbReference>
<proteinExistence type="predicted"/>
<dbReference type="InterPro" id="IPR002645">
    <property type="entry name" value="STAS_dom"/>
</dbReference>
<accession>A0ABT6WX77</accession>
<dbReference type="EMBL" id="JASCTH010000032">
    <property type="protein sequence ID" value="MDI6104340.1"/>
    <property type="molecule type" value="Genomic_DNA"/>
</dbReference>
<dbReference type="SUPFAM" id="SSF52091">
    <property type="entry name" value="SpoIIaa-like"/>
    <property type="match status" value="1"/>
</dbReference>
<dbReference type="Proteomes" id="UP001241758">
    <property type="component" value="Unassembled WGS sequence"/>
</dbReference>
<dbReference type="PROSITE" id="PS50801">
    <property type="entry name" value="STAS"/>
    <property type="match status" value="1"/>
</dbReference>
<evidence type="ECO:0000313" key="3">
    <source>
        <dbReference type="Proteomes" id="UP001241758"/>
    </source>
</evidence>
<organism evidence="2 3">
    <name type="scientific">Actinoplanes sandaracinus</name>
    <dbReference type="NCBI Taxonomy" id="3045177"/>
    <lineage>
        <taxon>Bacteria</taxon>
        <taxon>Bacillati</taxon>
        <taxon>Actinomycetota</taxon>
        <taxon>Actinomycetes</taxon>
        <taxon>Micromonosporales</taxon>
        <taxon>Micromonosporaceae</taxon>
        <taxon>Actinoplanes</taxon>
    </lineage>
</organism>
<gene>
    <name evidence="2" type="ORF">QLQ12_37695</name>
</gene>
<feature type="domain" description="STAS" evidence="1">
    <location>
        <begin position="19"/>
        <end position="101"/>
    </location>
</feature>